<name>A0A0N1HDE8_9EURO</name>
<accession>A0A0N1HDE8</accession>
<dbReference type="InterPro" id="IPR036388">
    <property type="entry name" value="WH-like_DNA-bd_sf"/>
</dbReference>
<dbReference type="STRING" id="1664694.A0A0N1HDE8"/>
<feature type="compositionally biased region" description="Low complexity" evidence="4">
    <location>
        <begin position="495"/>
        <end position="506"/>
    </location>
</feature>
<evidence type="ECO:0000259" key="6">
    <source>
        <dbReference type="Pfam" id="PF08100"/>
    </source>
</evidence>
<dbReference type="OrthoDB" id="1535081at2759"/>
<feature type="compositionally biased region" description="Low complexity" evidence="4">
    <location>
        <begin position="550"/>
        <end position="563"/>
    </location>
</feature>
<evidence type="ECO:0000313" key="8">
    <source>
        <dbReference type="Proteomes" id="UP000038010"/>
    </source>
</evidence>
<dbReference type="PANTHER" id="PTHR43712">
    <property type="entry name" value="PUTATIVE (AFU_ORTHOLOGUE AFUA_4G14580)-RELATED"/>
    <property type="match status" value="1"/>
</dbReference>
<dbReference type="InterPro" id="IPR001077">
    <property type="entry name" value="COMT_C"/>
</dbReference>
<dbReference type="GO" id="GO:0046983">
    <property type="term" value="F:protein dimerization activity"/>
    <property type="evidence" value="ECO:0007669"/>
    <property type="project" value="InterPro"/>
</dbReference>
<dbReference type="PROSITE" id="PS51683">
    <property type="entry name" value="SAM_OMT_II"/>
    <property type="match status" value="1"/>
</dbReference>
<dbReference type="InterPro" id="IPR029063">
    <property type="entry name" value="SAM-dependent_MTases_sf"/>
</dbReference>
<proteinExistence type="predicted"/>
<dbReference type="EMBL" id="LFJN01000006">
    <property type="protein sequence ID" value="KPI43005.1"/>
    <property type="molecule type" value="Genomic_DNA"/>
</dbReference>
<evidence type="ECO:0000256" key="4">
    <source>
        <dbReference type="SAM" id="MobiDB-lite"/>
    </source>
</evidence>
<feature type="region of interest" description="Disordered" evidence="4">
    <location>
        <begin position="487"/>
        <end position="580"/>
    </location>
</feature>
<evidence type="ECO:0000256" key="1">
    <source>
        <dbReference type="ARBA" id="ARBA00022603"/>
    </source>
</evidence>
<evidence type="ECO:0000256" key="3">
    <source>
        <dbReference type="ARBA" id="ARBA00022691"/>
    </source>
</evidence>
<dbReference type="GO" id="GO:0008171">
    <property type="term" value="F:O-methyltransferase activity"/>
    <property type="evidence" value="ECO:0007669"/>
    <property type="project" value="InterPro"/>
</dbReference>
<feature type="domain" description="O-methyltransferase C-terminal" evidence="5">
    <location>
        <begin position="183"/>
        <end position="379"/>
    </location>
</feature>
<dbReference type="GO" id="GO:0032259">
    <property type="term" value="P:methylation"/>
    <property type="evidence" value="ECO:0007669"/>
    <property type="project" value="UniProtKB-KW"/>
</dbReference>
<feature type="compositionally biased region" description="Low complexity" evidence="4">
    <location>
        <begin position="446"/>
        <end position="461"/>
    </location>
</feature>
<dbReference type="InterPro" id="IPR016461">
    <property type="entry name" value="COMT-like"/>
</dbReference>
<keyword evidence="8" id="KW-1185">Reference proteome</keyword>
<keyword evidence="1 7" id="KW-0489">Methyltransferase</keyword>
<feature type="domain" description="O-methyltransferase dimerisation" evidence="6">
    <location>
        <begin position="69"/>
        <end position="134"/>
    </location>
</feature>
<reference evidence="7 8" key="1">
    <citation type="submission" date="2015-06" db="EMBL/GenBank/DDBJ databases">
        <title>Draft genome of the ant-associated black yeast Phialophora attae CBS 131958.</title>
        <authorList>
            <person name="Moreno L.F."/>
            <person name="Stielow B.J."/>
            <person name="de Hoog S."/>
            <person name="Vicente V.A."/>
            <person name="Weiss V.A."/>
            <person name="de Vries M."/>
            <person name="Cruz L.M."/>
            <person name="Souza E.M."/>
        </authorList>
    </citation>
    <scope>NUCLEOTIDE SEQUENCE [LARGE SCALE GENOMIC DNA]</scope>
    <source>
        <strain evidence="7 8">CBS 131958</strain>
    </source>
</reference>
<feature type="compositionally biased region" description="Basic and acidic residues" evidence="4">
    <location>
        <begin position="565"/>
        <end position="580"/>
    </location>
</feature>
<protein>
    <submittedName>
        <fullName evidence="7">Demethylsterigmatocystin 6-O-methyltransferase</fullName>
    </submittedName>
</protein>
<evidence type="ECO:0000313" key="7">
    <source>
        <dbReference type="EMBL" id="KPI43005.1"/>
    </source>
</evidence>
<dbReference type="PANTHER" id="PTHR43712:SF4">
    <property type="entry name" value="O-METHYLTRANSFERASE DOMAIN-CONTAINING PROTEIN"/>
    <property type="match status" value="1"/>
</dbReference>
<dbReference type="Gene3D" id="1.10.10.10">
    <property type="entry name" value="Winged helix-like DNA-binding domain superfamily/Winged helix DNA-binding domain"/>
    <property type="match status" value="1"/>
</dbReference>
<evidence type="ECO:0000256" key="2">
    <source>
        <dbReference type="ARBA" id="ARBA00022679"/>
    </source>
</evidence>
<sequence>MSMLPSKDEVQALVKSLTEAAANYDDSLSMEGIGARNTIINQAKELINTVRNPFDSVDAQIANANELVAIRTCLHLKALHAIAYPGPTSLDDIASQTSASPQLLERLLRILVCTGFLKSPEPYHYAHTKHSHAYTLMPGPGMFFQLVYDESFLMISNLHMYLADKGFKEPMDERYSPYAWNHKQEGTPIYEIMAQHPERLHAFQAGLAHADASIPLLGYYDFGQLGEGDDDRVSMVDVGGGAGHVIAQILKAYPQLDPSKFVLEDLPPVIKKASENENLPKSVQRIQHNFFTEQPVKGARAYFLRRILHDFSDPFCTDIISKLVPAMSHDSKILIADLLLPEHVTPNDLTLASFDITMFNMGGKQRTEACFRQVLEDAGCELVKVWKSDSGFGVIVEARLKGTKERVTDGPLETAAPAVPSTDGPADEVTEKSEATNGHLEAAPPATNGHTNGATNGTNSGHVEDDIKAEPELSKEQSHVEQQLLTIVRDEDKSTTTTDQDPSSQDVDSKTDSAQLAHTSLPDAALQDANTGSTLKEEPVRTATPDVAERAAPPASAEPAPEATTEDKERPSTANTKEEQINSALEAVAEATETRDLDKLHGE</sequence>
<dbReference type="RefSeq" id="XP_018002968.1">
    <property type="nucleotide sequence ID" value="XM_018141910.1"/>
</dbReference>
<organism evidence="7 8">
    <name type="scientific">Cyphellophora attinorum</name>
    <dbReference type="NCBI Taxonomy" id="1664694"/>
    <lineage>
        <taxon>Eukaryota</taxon>
        <taxon>Fungi</taxon>
        <taxon>Dikarya</taxon>
        <taxon>Ascomycota</taxon>
        <taxon>Pezizomycotina</taxon>
        <taxon>Eurotiomycetes</taxon>
        <taxon>Chaetothyriomycetidae</taxon>
        <taxon>Chaetothyriales</taxon>
        <taxon>Cyphellophoraceae</taxon>
        <taxon>Cyphellophora</taxon>
    </lineage>
</organism>
<dbReference type="Proteomes" id="UP000038010">
    <property type="component" value="Unassembled WGS sequence"/>
</dbReference>
<dbReference type="Pfam" id="PF08100">
    <property type="entry name" value="Dimerisation"/>
    <property type="match status" value="1"/>
</dbReference>
<dbReference type="SUPFAM" id="SSF53335">
    <property type="entry name" value="S-adenosyl-L-methionine-dependent methyltransferases"/>
    <property type="match status" value="1"/>
</dbReference>
<dbReference type="SUPFAM" id="SSF46785">
    <property type="entry name" value="Winged helix' DNA-binding domain"/>
    <property type="match status" value="1"/>
</dbReference>
<gene>
    <name evidence="7" type="ORF">AB675_1979</name>
</gene>
<keyword evidence="3" id="KW-0949">S-adenosyl-L-methionine</keyword>
<dbReference type="InterPro" id="IPR012967">
    <property type="entry name" value="COMT_dimerisation"/>
</dbReference>
<feature type="region of interest" description="Disordered" evidence="4">
    <location>
        <begin position="406"/>
        <end position="464"/>
    </location>
</feature>
<dbReference type="InterPro" id="IPR036390">
    <property type="entry name" value="WH_DNA-bd_sf"/>
</dbReference>
<comment type="caution">
    <text evidence="7">The sequence shown here is derived from an EMBL/GenBank/DDBJ whole genome shotgun (WGS) entry which is preliminary data.</text>
</comment>
<evidence type="ECO:0000259" key="5">
    <source>
        <dbReference type="Pfam" id="PF00891"/>
    </source>
</evidence>
<dbReference type="Gene3D" id="3.40.50.150">
    <property type="entry name" value="Vaccinia Virus protein VP39"/>
    <property type="match status" value="1"/>
</dbReference>
<dbReference type="GeneID" id="28733790"/>
<dbReference type="AlphaFoldDB" id="A0A0N1HDE8"/>
<dbReference type="Pfam" id="PF00891">
    <property type="entry name" value="Methyltransf_2"/>
    <property type="match status" value="1"/>
</dbReference>
<keyword evidence="2 7" id="KW-0808">Transferase</keyword>
<dbReference type="VEuPathDB" id="FungiDB:AB675_1979"/>